<accession>Q3TBA8</accession>
<name>Q3TBA8_MOUSE</name>
<reference evidence="1" key="2">
    <citation type="journal article" date="2000" name="Genome Res.">
        <title>Normalization and subtraction of cap-trapper-selected cDNAs to prepare full-length cDNA libraries for rapid discovery of new genes.</title>
        <authorList>
            <person name="Carninci P."/>
            <person name="Shibata Y."/>
            <person name="Hayatsu N."/>
            <person name="Sugahara Y."/>
            <person name="Shibata K."/>
            <person name="Itoh M."/>
            <person name="Konno H."/>
            <person name="Okazaki Y."/>
            <person name="Muramatsu M."/>
            <person name="Hayashizaki Y."/>
        </authorList>
    </citation>
    <scope>NUCLEOTIDE SEQUENCE</scope>
    <source>
        <strain evidence="1">C57BL/6J</strain>
    </source>
</reference>
<feature type="non-terminal residue" evidence="1">
    <location>
        <position position="1"/>
    </location>
</feature>
<gene>
    <name evidence="2" type="primary">AA413147</name>
</gene>
<organism evidence="1">
    <name type="scientific">Mus musculus</name>
    <name type="common">Mouse</name>
    <dbReference type="NCBI Taxonomy" id="10090"/>
    <lineage>
        <taxon>Eukaryota</taxon>
        <taxon>Metazoa</taxon>
        <taxon>Chordata</taxon>
        <taxon>Craniata</taxon>
        <taxon>Vertebrata</taxon>
        <taxon>Euteleostomi</taxon>
        <taxon>Mammalia</taxon>
        <taxon>Eutheria</taxon>
        <taxon>Euarchontoglires</taxon>
        <taxon>Glires</taxon>
        <taxon>Rodentia</taxon>
        <taxon>Myomorpha</taxon>
        <taxon>Muroidea</taxon>
        <taxon>Muridae</taxon>
        <taxon>Murinae</taxon>
        <taxon>Mus</taxon>
        <taxon>Mus</taxon>
    </lineage>
</organism>
<proteinExistence type="evidence at transcript level"/>
<dbReference type="EMBL" id="AK171351">
    <property type="protein sequence ID" value="BAE42406.1"/>
    <property type="molecule type" value="mRNA"/>
</dbReference>
<dbReference type="MGI" id="MGI:3034257">
    <property type="gene designation" value="AA413147"/>
</dbReference>
<reference evidence="1" key="3">
    <citation type="journal article" date="2000" name="Genome Res.">
        <title>RIKEN integrated sequence analysis (RISA) system--384-format sequencing pipeline with 384 multicapillary sequencer.</title>
        <authorList>
            <person name="Shibata K."/>
            <person name="Itoh M."/>
            <person name="Aizawa K."/>
            <person name="Nagaoka S."/>
            <person name="Sasaki N."/>
            <person name="Carninci P."/>
            <person name="Konno H."/>
            <person name="Akiyama J."/>
            <person name="Nishi K."/>
            <person name="Kitsunai T."/>
            <person name="Tashiro H."/>
            <person name="Itoh M."/>
            <person name="Sumi N."/>
            <person name="Ishii Y."/>
            <person name="Nakamura S."/>
            <person name="Hazama M."/>
            <person name="Nishine T."/>
            <person name="Harada A."/>
            <person name="Yamamoto R."/>
            <person name="Matsumoto H."/>
            <person name="Sakaguchi S."/>
            <person name="Ikegami T."/>
            <person name="Kashiwagi K."/>
            <person name="Fujiwake S."/>
            <person name="Inoue K."/>
            <person name="Togawa Y."/>
            <person name="Izawa M."/>
            <person name="Ohara E."/>
            <person name="Watahiki M."/>
            <person name="Yoneda Y."/>
            <person name="Ishikawa T."/>
            <person name="Ozawa K."/>
            <person name="Tanaka T."/>
            <person name="Matsuura S."/>
            <person name="Kawai J."/>
            <person name="Okazaki Y."/>
            <person name="Muramatsu M."/>
            <person name="Inoue Y."/>
            <person name="Kira A."/>
            <person name="Hayashizaki Y."/>
        </authorList>
    </citation>
    <scope>NUCLEOTIDE SEQUENCE</scope>
    <source>
        <strain evidence="1">C57BL/6J</strain>
    </source>
</reference>
<evidence type="ECO:0000313" key="1">
    <source>
        <dbReference type="EMBL" id="BAE42406.1"/>
    </source>
</evidence>
<dbReference type="AlphaFoldDB" id="Q3TBA8"/>
<protein>
    <submittedName>
        <fullName evidence="1">Uncharacterized protein</fullName>
    </submittedName>
</protein>
<reference evidence="1" key="1">
    <citation type="journal article" date="1999" name="Methods Enzymol.">
        <title>High-efficiency full-length cDNA cloning.</title>
        <authorList>
            <person name="Carninci P."/>
            <person name="Hayashizaki Y."/>
        </authorList>
    </citation>
    <scope>NUCLEOTIDE SEQUENCE</scope>
    <source>
        <strain evidence="1">C57BL/6J</strain>
    </source>
</reference>
<reference evidence="1" key="5">
    <citation type="journal article" date="2002" name="Nature">
        <title>Analysis of the mouse transcriptome based on functional annotation of 60,770 full-length cDNAs.</title>
        <authorList>
            <consortium name="The FANTOM Consortium and the RIKEN Genome Exploration Research Group Phase I and II Team"/>
        </authorList>
    </citation>
    <scope>NUCLEOTIDE SEQUENCE</scope>
    <source>
        <strain evidence="1">C57BL/6J</strain>
    </source>
</reference>
<reference evidence="1" key="4">
    <citation type="journal article" date="2001" name="Nature">
        <title>Functional annotation of a full-length mouse cDNA collection.</title>
        <authorList>
            <consortium name="The RIKEN Genome Exploration Research Group Phase II Team and the FANTOM Consortium"/>
        </authorList>
    </citation>
    <scope>NUCLEOTIDE SEQUENCE</scope>
    <source>
        <strain evidence="1">C57BL/6J</strain>
    </source>
</reference>
<reference evidence="1" key="6">
    <citation type="submission" date="2004-04" db="EMBL/GenBank/DDBJ databases">
        <authorList>
            <person name="Arakawa T."/>
            <person name="Carninci P."/>
            <person name="Fukuda S."/>
            <person name="Hashizume W."/>
            <person name="Hayashida K."/>
            <person name="Hori F."/>
            <person name="Iida J."/>
            <person name="Imamura K."/>
            <person name="Imotani K."/>
            <person name="Itoh M."/>
            <person name="Kanagawa S."/>
            <person name="Kawai J."/>
            <person name="Kojima M."/>
            <person name="Konno H."/>
            <person name="Murata M."/>
            <person name="Nakamura M."/>
            <person name="Ninomiya N."/>
            <person name="Nishiyori H."/>
            <person name="Nomura K."/>
            <person name="Ohno M."/>
            <person name="Sakazume N."/>
            <person name="Sano H."/>
            <person name="Sasaki D."/>
            <person name="Shibata K."/>
            <person name="Shiraki T."/>
            <person name="Tagami M."/>
            <person name="Tagami Y."/>
            <person name="Waki K."/>
            <person name="Watahiki A."/>
            <person name="Muramatsu M."/>
            <person name="Hayashizaki Y."/>
        </authorList>
    </citation>
    <scope>NUCLEOTIDE SEQUENCE</scope>
    <source>
        <strain evidence="1">C57BL/6J</strain>
    </source>
</reference>
<reference evidence="1" key="8">
    <citation type="journal article" date="2005" name="Science">
        <title>Antisense Transcription in the Mammalian Transcriptome.</title>
        <authorList>
            <consortium name="RIKEN Genome Exploration Research Group and Genome Science Group (Genome Network Project Core Group) and the FANTOM Consortium"/>
        </authorList>
    </citation>
    <scope>NUCLEOTIDE SEQUENCE</scope>
    <source>
        <strain evidence="1">C57BL/6J</strain>
    </source>
</reference>
<sequence>WKLLPAAGAAPGRRVKEAAGSSFPGAAAGRWGLGSSRARLRFRSVLLAFRRTPRRPGLTGHGSWVVGTGMAAHRTSGVGVCVPRLDRLQLGCEPRGRTTRSCPGAQPRLGTHADRSVVRRNHATPRGRFKVFRISPRGRVLRPHIFLRSESYHVLSGRLLI</sequence>
<evidence type="ECO:0000313" key="2">
    <source>
        <dbReference type="MGI" id="MGI:3034257"/>
    </source>
</evidence>
<reference evidence="1" key="7">
    <citation type="journal article" date="2005" name="Science">
        <title>The Transcriptional Landscape of the Mammalian Genome.</title>
        <authorList>
            <consortium name="The FANTOM Consortium"/>
            <consortium name="Riken Genome Exploration Research Group and Genome Science Group (Genome Network Project Core Group)"/>
        </authorList>
    </citation>
    <scope>NUCLEOTIDE SEQUENCE</scope>
    <source>
        <strain evidence="1">C57BL/6J</strain>
    </source>
</reference>